<dbReference type="EMBL" id="OU015569">
    <property type="protein sequence ID" value="CAG5099965.1"/>
    <property type="molecule type" value="Genomic_DNA"/>
</dbReference>
<proteinExistence type="predicted"/>
<sequence length="377" mass="41289">MKLSLSILLASSSAQCPDESLGDLCFESCADTKEGCVYKCDDADYTCETRCLAIETECRIACPCSSGCPSGCSGCSSEFCGNGNLLIMDDNWKERRVGYNLNMATNSIQVANVNYEHPVDFSMEDTCTVVFHGKTHFFGGFRNPRRFATLQNCRVVPNSYGLRYPHIDGIYGSCAVHANAVFMCFGNESAPLANRCQMWREGQEGIDEPTTANEHDWAAMISFNKKLLVVGGCSKNGPGCNGAVETYQAGDYDGWTSLTAHPATAGIFGHGLTTDGESVFLFGGMTKSLGADSYNQSIWRFRNNTWSEIGTLQQVSSGAVVSTAFQMGRFAFSGEIYLERFNLVGDNVQSTRINAPDIDDMEMYYSSFLYTDEPICL</sequence>
<name>A0ABN7SL51_OIKDI</name>
<accession>A0ABN7SL51</accession>
<dbReference type="Gene3D" id="2.120.10.80">
    <property type="entry name" value="Kelch-type beta propeller"/>
    <property type="match status" value="1"/>
</dbReference>
<evidence type="ECO:0000313" key="1">
    <source>
        <dbReference type="EMBL" id="CAG5099965.1"/>
    </source>
</evidence>
<reference evidence="1 2" key="1">
    <citation type="submission" date="2021-04" db="EMBL/GenBank/DDBJ databases">
        <authorList>
            <person name="Bliznina A."/>
        </authorList>
    </citation>
    <scope>NUCLEOTIDE SEQUENCE [LARGE SCALE GENOMIC DNA]</scope>
</reference>
<organism evidence="1 2">
    <name type="scientific">Oikopleura dioica</name>
    <name type="common">Tunicate</name>
    <dbReference type="NCBI Taxonomy" id="34765"/>
    <lineage>
        <taxon>Eukaryota</taxon>
        <taxon>Metazoa</taxon>
        <taxon>Chordata</taxon>
        <taxon>Tunicata</taxon>
        <taxon>Appendicularia</taxon>
        <taxon>Copelata</taxon>
        <taxon>Oikopleuridae</taxon>
        <taxon>Oikopleura</taxon>
    </lineage>
</organism>
<protein>
    <submittedName>
        <fullName evidence="1">Oidioi.mRNA.OKI2018_I69.XSR.g16777.t1.cds</fullName>
    </submittedName>
</protein>
<dbReference type="Proteomes" id="UP001158576">
    <property type="component" value="Chromosome XSR"/>
</dbReference>
<gene>
    <name evidence="1" type="ORF">OKIOD_LOCUS8335</name>
</gene>
<evidence type="ECO:0000313" key="2">
    <source>
        <dbReference type="Proteomes" id="UP001158576"/>
    </source>
</evidence>
<dbReference type="InterPro" id="IPR015915">
    <property type="entry name" value="Kelch-typ_b-propeller"/>
</dbReference>
<dbReference type="SUPFAM" id="SSF117281">
    <property type="entry name" value="Kelch motif"/>
    <property type="match status" value="1"/>
</dbReference>
<keyword evidence="2" id="KW-1185">Reference proteome</keyword>